<dbReference type="EMBL" id="BKCJ011148929">
    <property type="protein sequence ID" value="GFC94482.1"/>
    <property type="molecule type" value="Genomic_DNA"/>
</dbReference>
<protein>
    <submittedName>
        <fullName evidence="2">Uncharacterized protein</fullName>
    </submittedName>
</protein>
<evidence type="ECO:0000256" key="1">
    <source>
        <dbReference type="SAM" id="MobiDB-lite"/>
    </source>
</evidence>
<dbReference type="AlphaFoldDB" id="A0A699SAK9"/>
<name>A0A699SAK9_TANCI</name>
<gene>
    <name evidence="2" type="ORF">Tci_866452</name>
</gene>
<feature type="region of interest" description="Disordered" evidence="1">
    <location>
        <begin position="23"/>
        <end position="83"/>
    </location>
</feature>
<feature type="compositionally biased region" description="Pro residues" evidence="1">
    <location>
        <begin position="50"/>
        <end position="63"/>
    </location>
</feature>
<sequence length="158" mass="17543">MSLIAWVETPLFEGMIVGPEIEEGGNAKEHVENDTAAYGEVPTVSQEPSIPSPTPPTLPPQPPQDLLSTSQVHYTPPQSPQLEYNKAAQALEITKLKRRVKKLEKGNRVKVLKMRRLKRVGTLQRVDTSKDTVTDDASNQGRIIDEMDKDDVVALMDD</sequence>
<proteinExistence type="predicted"/>
<organism evidence="2">
    <name type="scientific">Tanacetum cinerariifolium</name>
    <name type="common">Dalmatian daisy</name>
    <name type="synonym">Chrysanthemum cinerariifolium</name>
    <dbReference type="NCBI Taxonomy" id="118510"/>
    <lineage>
        <taxon>Eukaryota</taxon>
        <taxon>Viridiplantae</taxon>
        <taxon>Streptophyta</taxon>
        <taxon>Embryophyta</taxon>
        <taxon>Tracheophyta</taxon>
        <taxon>Spermatophyta</taxon>
        <taxon>Magnoliopsida</taxon>
        <taxon>eudicotyledons</taxon>
        <taxon>Gunneridae</taxon>
        <taxon>Pentapetalae</taxon>
        <taxon>asterids</taxon>
        <taxon>campanulids</taxon>
        <taxon>Asterales</taxon>
        <taxon>Asteraceae</taxon>
        <taxon>Asteroideae</taxon>
        <taxon>Anthemideae</taxon>
        <taxon>Anthemidinae</taxon>
        <taxon>Tanacetum</taxon>
    </lineage>
</organism>
<accession>A0A699SAK9</accession>
<comment type="caution">
    <text evidence="2">The sequence shown here is derived from an EMBL/GenBank/DDBJ whole genome shotgun (WGS) entry which is preliminary data.</text>
</comment>
<feature type="non-terminal residue" evidence="2">
    <location>
        <position position="158"/>
    </location>
</feature>
<reference evidence="2" key="1">
    <citation type="journal article" date="2019" name="Sci. Rep.">
        <title>Draft genome of Tanacetum cinerariifolium, the natural source of mosquito coil.</title>
        <authorList>
            <person name="Yamashiro T."/>
            <person name="Shiraishi A."/>
            <person name="Satake H."/>
            <person name="Nakayama K."/>
        </authorList>
    </citation>
    <scope>NUCLEOTIDE SEQUENCE</scope>
</reference>
<evidence type="ECO:0000313" key="2">
    <source>
        <dbReference type="EMBL" id="GFC94482.1"/>
    </source>
</evidence>